<evidence type="ECO:0000256" key="1">
    <source>
        <dbReference type="ARBA" id="ARBA00001935"/>
    </source>
</evidence>
<dbReference type="SUPFAM" id="SSF49998">
    <property type="entry name" value="Amine oxidase catalytic domain"/>
    <property type="match status" value="2"/>
</dbReference>
<evidence type="ECO:0000256" key="7">
    <source>
        <dbReference type="ARBA" id="ARBA00023008"/>
    </source>
</evidence>
<dbReference type="InterPro" id="IPR049948">
    <property type="entry name" value="Cu_Am_ox_TPQ-bd"/>
</dbReference>
<keyword evidence="5 9" id="KW-0801">TPQ</keyword>
<dbReference type="PANTHER" id="PTHR10638">
    <property type="entry name" value="COPPER AMINE OXIDASE"/>
    <property type="match status" value="1"/>
</dbReference>
<dbReference type="InterPro" id="IPR016182">
    <property type="entry name" value="Cu_amine_oxidase_N-reg"/>
</dbReference>
<accession>A0AAW2NU67</accession>
<gene>
    <name evidence="15" type="ORF">Scaly_1658000</name>
</gene>
<protein>
    <recommendedName>
        <fullName evidence="11">Amine oxidase</fullName>
        <ecNumber evidence="11">1.4.3.-</ecNumber>
    </recommendedName>
</protein>
<proteinExistence type="inferred from homology"/>
<dbReference type="AlphaFoldDB" id="A0AAW2NU67"/>
<sequence length="431" mass="49080">MLATAPILYQEQETILHPSMDRSFSVILLFLIAQIFILLPTNALHPLDPLTPSELNQVQTLVKKSHQNVSFHYVGLDEPDKPEVLSWLSQNRPTNFFHHRVAFAVVRTNSQTHEIKIDLLNNSILSDIVYDGDGYPMLNNEEQKAAGELPLTYPPFIASIAKRGLNLSEVICEVFTLGWYGEKNTKRAVGVMCYYIDGTVNFYMRPIEGVMATVDLDKMKIVQYHDRLMIPVPKGEDTDYRESVQNPPFDTRIKMPLQPHTDCPPNAVFLDGYYTTRDGTPAKTSNVFCVFERYAGDIMWRHSETILPGDTVEVRPDVTLVVRMVSTVANYDYIIDWEFKQSGSIKITTGIVGARGDDTIAQWTLRNRKIENKDIVVWYTLGFHHAPQQEDFPIMPTLSGSFELRPSNFFDRNPVLKVKTLESVKWANCSA</sequence>
<feature type="domain" description="Copper amine oxidase N2-terminal" evidence="13">
    <location>
        <begin position="45"/>
        <end position="126"/>
    </location>
</feature>
<comment type="caution">
    <text evidence="15">The sequence shown here is derived from an EMBL/GenBank/DDBJ whole genome shotgun (WGS) entry which is preliminary data.</text>
</comment>
<comment type="subunit">
    <text evidence="3">Homodimer.</text>
</comment>
<dbReference type="InterPro" id="IPR015798">
    <property type="entry name" value="Cu_amine_oxidase_C"/>
</dbReference>
<comment type="cofactor">
    <cofactor evidence="11">
        <name>Cu cation</name>
        <dbReference type="ChEBI" id="CHEBI:23378"/>
    </cofactor>
    <text evidence="11">Contains 1 topaquinone per subunit.</text>
</comment>
<evidence type="ECO:0000256" key="8">
    <source>
        <dbReference type="ARBA" id="ARBA00023157"/>
    </source>
</evidence>
<dbReference type="PANTHER" id="PTHR10638:SF71">
    <property type="entry name" value="AMINE OXIDASE"/>
    <property type="match status" value="1"/>
</dbReference>
<evidence type="ECO:0000256" key="5">
    <source>
        <dbReference type="ARBA" id="ARBA00022772"/>
    </source>
</evidence>
<dbReference type="InterPro" id="IPR000269">
    <property type="entry name" value="Cu_amine_oxidase"/>
</dbReference>
<evidence type="ECO:0000256" key="4">
    <source>
        <dbReference type="ARBA" id="ARBA00022723"/>
    </source>
</evidence>
<dbReference type="EMBL" id="JACGWM010000010">
    <property type="protein sequence ID" value="KAL0346420.1"/>
    <property type="molecule type" value="Genomic_DNA"/>
</dbReference>
<comment type="similarity">
    <text evidence="2 11">Belongs to the copper/topaquinone oxidase family.</text>
</comment>
<keyword evidence="8" id="KW-1015">Disulfide bond</keyword>
<dbReference type="GO" id="GO:0009308">
    <property type="term" value="P:amine metabolic process"/>
    <property type="evidence" value="ECO:0007669"/>
    <property type="project" value="UniProtKB-UniRule"/>
</dbReference>
<dbReference type="Gene3D" id="2.70.98.20">
    <property type="entry name" value="Copper amine oxidase, catalytic domain"/>
    <property type="match status" value="2"/>
</dbReference>
<dbReference type="GO" id="GO:0005507">
    <property type="term" value="F:copper ion binding"/>
    <property type="evidence" value="ECO:0007669"/>
    <property type="project" value="InterPro"/>
</dbReference>
<evidence type="ECO:0000259" key="14">
    <source>
        <dbReference type="Pfam" id="PF02728"/>
    </source>
</evidence>
<comment type="cofactor">
    <cofactor evidence="1">
        <name>Cu cation</name>
        <dbReference type="ChEBI" id="CHEBI:23378"/>
    </cofactor>
</comment>
<feature type="active site" description="Proton acceptor" evidence="9">
    <location>
        <position position="250"/>
    </location>
</feature>
<dbReference type="Pfam" id="PF02727">
    <property type="entry name" value="Cu_amine_oxidN2"/>
    <property type="match status" value="1"/>
</dbReference>
<keyword evidence="4 11" id="KW-0479">Metal-binding</keyword>
<name>A0AAW2NU67_9LAMI</name>
<feature type="active site" description="Schiff-base intermediate with substrate; via topaquinone" evidence="9">
    <location>
        <position position="331"/>
    </location>
</feature>
<evidence type="ECO:0000256" key="11">
    <source>
        <dbReference type="RuleBase" id="RU000672"/>
    </source>
</evidence>
<dbReference type="GO" id="GO:0008131">
    <property type="term" value="F:primary methylamine oxidase activity"/>
    <property type="evidence" value="ECO:0007669"/>
    <property type="project" value="InterPro"/>
</dbReference>
<evidence type="ECO:0000256" key="3">
    <source>
        <dbReference type="ARBA" id="ARBA00011738"/>
    </source>
</evidence>
<reference evidence="15" key="1">
    <citation type="submission" date="2020-06" db="EMBL/GenBank/DDBJ databases">
        <authorList>
            <person name="Li T."/>
            <person name="Hu X."/>
            <person name="Zhang T."/>
            <person name="Song X."/>
            <person name="Zhang H."/>
            <person name="Dai N."/>
            <person name="Sheng W."/>
            <person name="Hou X."/>
            <person name="Wei L."/>
        </authorList>
    </citation>
    <scope>NUCLEOTIDE SEQUENCE</scope>
    <source>
        <strain evidence="15">KEN8</strain>
        <tissue evidence="15">Leaf</tissue>
    </source>
</reference>
<dbReference type="InterPro" id="IPR015800">
    <property type="entry name" value="Cu_amine_oxidase_N2"/>
</dbReference>
<comment type="PTM">
    <text evidence="10 11">Topaquinone (TPQ) is generated by copper-dependent autoxidation of a specific tyrosyl residue.</text>
</comment>
<keyword evidence="6 11" id="KW-0560">Oxidoreductase</keyword>
<evidence type="ECO:0000256" key="6">
    <source>
        <dbReference type="ARBA" id="ARBA00023002"/>
    </source>
</evidence>
<dbReference type="InterPro" id="IPR036460">
    <property type="entry name" value="Cu_amine_oxidase_C_sf"/>
</dbReference>
<dbReference type="Pfam" id="PF02728">
    <property type="entry name" value="Cu_amine_oxidN3"/>
    <property type="match status" value="1"/>
</dbReference>
<feature type="domain" description="Copper amine oxidase catalytic" evidence="12">
    <location>
        <begin position="357"/>
        <end position="416"/>
    </location>
</feature>
<keyword evidence="7 11" id="KW-0186">Copper</keyword>
<feature type="modified residue" description="2',4',5'-topaquinone" evidence="10">
    <location>
        <position position="331"/>
    </location>
</feature>
<feature type="domain" description="Copper amine oxidase N3-terminal" evidence="14">
    <location>
        <begin position="136"/>
        <end position="233"/>
    </location>
</feature>
<evidence type="ECO:0000256" key="2">
    <source>
        <dbReference type="ARBA" id="ARBA00007983"/>
    </source>
</evidence>
<evidence type="ECO:0000259" key="12">
    <source>
        <dbReference type="Pfam" id="PF01179"/>
    </source>
</evidence>
<dbReference type="EC" id="1.4.3.-" evidence="11"/>
<dbReference type="SUPFAM" id="SSF54416">
    <property type="entry name" value="Amine oxidase N-terminal region"/>
    <property type="match status" value="2"/>
</dbReference>
<dbReference type="FunFam" id="3.10.450.40:FF:000005">
    <property type="entry name" value="Amine oxidase"/>
    <property type="match status" value="1"/>
</dbReference>
<evidence type="ECO:0000313" key="15">
    <source>
        <dbReference type="EMBL" id="KAL0346420.1"/>
    </source>
</evidence>
<dbReference type="Gene3D" id="3.10.450.40">
    <property type="match status" value="2"/>
</dbReference>
<organism evidence="15">
    <name type="scientific">Sesamum calycinum</name>
    <dbReference type="NCBI Taxonomy" id="2727403"/>
    <lineage>
        <taxon>Eukaryota</taxon>
        <taxon>Viridiplantae</taxon>
        <taxon>Streptophyta</taxon>
        <taxon>Embryophyta</taxon>
        <taxon>Tracheophyta</taxon>
        <taxon>Spermatophyta</taxon>
        <taxon>Magnoliopsida</taxon>
        <taxon>eudicotyledons</taxon>
        <taxon>Gunneridae</taxon>
        <taxon>Pentapetalae</taxon>
        <taxon>asterids</taxon>
        <taxon>lamiids</taxon>
        <taxon>Lamiales</taxon>
        <taxon>Pedaliaceae</taxon>
        <taxon>Sesamum</taxon>
    </lineage>
</organism>
<evidence type="ECO:0000259" key="13">
    <source>
        <dbReference type="Pfam" id="PF02727"/>
    </source>
</evidence>
<dbReference type="Pfam" id="PF01179">
    <property type="entry name" value="Cu_amine_oxid"/>
    <property type="match status" value="2"/>
</dbReference>
<dbReference type="GO" id="GO:0048038">
    <property type="term" value="F:quinone binding"/>
    <property type="evidence" value="ECO:0007669"/>
    <property type="project" value="InterPro"/>
</dbReference>
<feature type="domain" description="Copper amine oxidase catalytic" evidence="12">
    <location>
        <begin position="254"/>
        <end position="353"/>
    </location>
</feature>
<reference evidence="15" key="2">
    <citation type="journal article" date="2024" name="Plant">
        <title>Genomic evolution and insights into agronomic trait innovations of Sesamum species.</title>
        <authorList>
            <person name="Miao H."/>
            <person name="Wang L."/>
            <person name="Qu L."/>
            <person name="Liu H."/>
            <person name="Sun Y."/>
            <person name="Le M."/>
            <person name="Wang Q."/>
            <person name="Wei S."/>
            <person name="Zheng Y."/>
            <person name="Lin W."/>
            <person name="Duan Y."/>
            <person name="Cao H."/>
            <person name="Xiong S."/>
            <person name="Wang X."/>
            <person name="Wei L."/>
            <person name="Li C."/>
            <person name="Ma Q."/>
            <person name="Ju M."/>
            <person name="Zhao R."/>
            <person name="Li G."/>
            <person name="Mu C."/>
            <person name="Tian Q."/>
            <person name="Mei H."/>
            <person name="Zhang T."/>
            <person name="Gao T."/>
            <person name="Zhang H."/>
        </authorList>
    </citation>
    <scope>NUCLEOTIDE SEQUENCE</scope>
    <source>
        <strain evidence="15">KEN8</strain>
    </source>
</reference>
<evidence type="ECO:0000256" key="10">
    <source>
        <dbReference type="PIRSR" id="PIRSR600269-51"/>
    </source>
</evidence>
<dbReference type="InterPro" id="IPR015802">
    <property type="entry name" value="Cu_amine_oxidase_N3"/>
</dbReference>
<dbReference type="FunFam" id="3.10.450.40:FF:000012">
    <property type="entry name" value="Amine oxidase"/>
    <property type="match status" value="1"/>
</dbReference>
<dbReference type="PROSITE" id="PS01164">
    <property type="entry name" value="COPPER_AMINE_OXID_1"/>
    <property type="match status" value="1"/>
</dbReference>
<evidence type="ECO:0000256" key="9">
    <source>
        <dbReference type="PIRSR" id="PIRSR600269-50"/>
    </source>
</evidence>